<proteinExistence type="predicted"/>
<organism evidence="2 3">
    <name type="scientific">Datura stramonium</name>
    <name type="common">Jimsonweed</name>
    <name type="synonym">Common thornapple</name>
    <dbReference type="NCBI Taxonomy" id="4076"/>
    <lineage>
        <taxon>Eukaryota</taxon>
        <taxon>Viridiplantae</taxon>
        <taxon>Streptophyta</taxon>
        <taxon>Embryophyta</taxon>
        <taxon>Tracheophyta</taxon>
        <taxon>Spermatophyta</taxon>
        <taxon>Magnoliopsida</taxon>
        <taxon>eudicotyledons</taxon>
        <taxon>Gunneridae</taxon>
        <taxon>Pentapetalae</taxon>
        <taxon>asterids</taxon>
        <taxon>lamiids</taxon>
        <taxon>Solanales</taxon>
        <taxon>Solanaceae</taxon>
        <taxon>Solanoideae</taxon>
        <taxon>Datureae</taxon>
        <taxon>Datura</taxon>
    </lineage>
</organism>
<comment type="caution">
    <text evidence="2">The sequence shown here is derived from an EMBL/GenBank/DDBJ whole genome shotgun (WGS) entry which is preliminary data.</text>
</comment>
<gene>
    <name evidence="2" type="ORF">HAX54_031255</name>
</gene>
<keyword evidence="3" id="KW-1185">Reference proteome</keyword>
<feature type="compositionally biased region" description="Basic residues" evidence="1">
    <location>
        <begin position="15"/>
        <end position="29"/>
    </location>
</feature>
<evidence type="ECO:0000256" key="1">
    <source>
        <dbReference type="SAM" id="MobiDB-lite"/>
    </source>
</evidence>
<dbReference type="Proteomes" id="UP000823775">
    <property type="component" value="Unassembled WGS sequence"/>
</dbReference>
<evidence type="ECO:0000313" key="3">
    <source>
        <dbReference type="Proteomes" id="UP000823775"/>
    </source>
</evidence>
<protein>
    <submittedName>
        <fullName evidence="2">Uncharacterized protein</fullName>
    </submittedName>
</protein>
<dbReference type="EMBL" id="JACEIK010003946">
    <property type="protein sequence ID" value="MCD9643637.1"/>
    <property type="molecule type" value="Genomic_DNA"/>
</dbReference>
<reference evidence="2 3" key="1">
    <citation type="journal article" date="2021" name="BMC Genomics">
        <title>Datura genome reveals duplications of psychoactive alkaloid biosynthetic genes and high mutation rate following tissue culture.</title>
        <authorList>
            <person name="Rajewski A."/>
            <person name="Carter-House D."/>
            <person name="Stajich J."/>
            <person name="Litt A."/>
        </authorList>
    </citation>
    <scope>NUCLEOTIDE SEQUENCE [LARGE SCALE GENOMIC DNA]</scope>
    <source>
        <strain evidence="2">AR-01</strain>
    </source>
</reference>
<feature type="region of interest" description="Disordered" evidence="1">
    <location>
        <begin position="1"/>
        <end position="33"/>
    </location>
</feature>
<evidence type="ECO:0000313" key="2">
    <source>
        <dbReference type="EMBL" id="MCD9643637.1"/>
    </source>
</evidence>
<sequence>MASRRKNNTWPSVRHMNKHRTAGATRRRGTVAEGAMRTHVGASRHATRNNINALSAIRRGRFGGLLTQFLRGHDIEEEEVDYRPSYDLRGIDVTKIKEPESIKGPFLSINEHNARIGHMLSHLYDVQML</sequence>
<name>A0ABS8V9P2_DATST</name>
<accession>A0ABS8V9P2</accession>